<name>A0A1Y1CLV6_9BACT</name>
<sequence length="261" mass="29792">MKNKVTLLIFLFIFNFANGEKLELNGIFLGKNIYVMNPFSDSGVGFCVYEVTVNGMTSADEINSSAFEIDLSKFNFPIGEKINITLHYKNGCLPKIINAESIKPVSSFNLQSAVVDKKGFLNWTTKDELGSLPFIVQQYRWNKWITIGEVEGVGLPQINKYQLNVRPHSGENKFRIYQLDYTETPNYSSEIKHQSALPAITFGPEKVKDELLFTNETLYEIYDNYGNIVFKGFGDKIKLEGLQNGLYYINYDNTMGSFRKK</sequence>
<dbReference type="EMBL" id="AP018042">
    <property type="protein sequence ID" value="BAX80241.1"/>
    <property type="molecule type" value="Genomic_DNA"/>
</dbReference>
<protein>
    <recommendedName>
        <fullName evidence="3">Secretion system C-terminal sorting domain-containing protein</fullName>
    </recommendedName>
</protein>
<evidence type="ECO:0008006" key="3">
    <source>
        <dbReference type="Google" id="ProtNLM"/>
    </source>
</evidence>
<reference evidence="2" key="2">
    <citation type="journal article" date="2020" name="Antonie Van Leeuwenhoek">
        <title>Labilibaculum antarcticum sp. nov., a novel facultative anaerobic, psychrotorelant bacterium isolated from marine sediment of Antarctica.</title>
        <authorList>
            <person name="Watanabe M."/>
            <person name="Kojima H."/>
            <person name="Fukui M."/>
        </authorList>
    </citation>
    <scope>NUCLEOTIDE SEQUENCE [LARGE SCALE GENOMIC DNA]</scope>
    <source>
        <strain evidence="2">SPP2</strain>
    </source>
</reference>
<evidence type="ECO:0000313" key="2">
    <source>
        <dbReference type="Proteomes" id="UP000218267"/>
    </source>
</evidence>
<reference evidence="1 2" key="1">
    <citation type="journal article" date="2018" name="Mar. Genomics">
        <title>Complete genome sequence of Marinifilaceae bacterium strain SPP2, isolated from the Antarctic marine sediment.</title>
        <authorList>
            <person name="Watanabe M."/>
            <person name="Kojima H."/>
            <person name="Fukui M."/>
        </authorList>
    </citation>
    <scope>NUCLEOTIDE SEQUENCE [LARGE SCALE GENOMIC DNA]</scope>
    <source>
        <strain evidence="1 2">SPP2</strain>
    </source>
</reference>
<dbReference type="Proteomes" id="UP000218267">
    <property type="component" value="Chromosome"/>
</dbReference>
<dbReference type="OrthoDB" id="1466693at2"/>
<keyword evidence="2" id="KW-1185">Reference proteome</keyword>
<dbReference type="AlphaFoldDB" id="A0A1Y1CLV6"/>
<proteinExistence type="predicted"/>
<gene>
    <name evidence="1" type="ORF">ALGA_1882</name>
</gene>
<dbReference type="KEGG" id="mbas:ALGA_1882"/>
<evidence type="ECO:0000313" key="1">
    <source>
        <dbReference type="EMBL" id="BAX80241.1"/>
    </source>
</evidence>
<accession>A0A1Y1CLV6</accession>
<organism evidence="1 2">
    <name type="scientific">Labilibaculum antarcticum</name>
    <dbReference type="NCBI Taxonomy" id="1717717"/>
    <lineage>
        <taxon>Bacteria</taxon>
        <taxon>Pseudomonadati</taxon>
        <taxon>Bacteroidota</taxon>
        <taxon>Bacteroidia</taxon>
        <taxon>Marinilabiliales</taxon>
        <taxon>Marinifilaceae</taxon>
        <taxon>Labilibaculum</taxon>
    </lineage>
</organism>